<feature type="domain" description="Methyltransferase FkbM" evidence="1">
    <location>
        <begin position="48"/>
        <end position="210"/>
    </location>
</feature>
<name>I4AHQ4_BERLS</name>
<sequence>MKQKLVRSLKAFINKLGYHIDKIDRNSLTMAGGLERSSKHTSPKSFIDVGASDGRWTELAMQFFPKSYYLLVEAQEGHRKDLERFQSKKQNVLVCMAAAGDSEGEIYFDASDLHAGLASKEKLETNCITVPVTTIDLQVEKNKLQPPFCIKLDTHGFEIPILEGATKTLEKADLLIIEVYNFQIVRNEDDASQNSLRFYELCQYLDKKGFYCADLVDIMRRKKDDMLWQMDMFFYRKENKVFESNSYE</sequence>
<dbReference type="Gene3D" id="3.40.50.150">
    <property type="entry name" value="Vaccinia Virus protein VP39"/>
    <property type="match status" value="1"/>
</dbReference>
<evidence type="ECO:0000313" key="3">
    <source>
        <dbReference type="Proteomes" id="UP000006054"/>
    </source>
</evidence>
<dbReference type="GO" id="GO:0008171">
    <property type="term" value="F:O-methyltransferase activity"/>
    <property type="evidence" value="ECO:0007669"/>
    <property type="project" value="TreeGrafter"/>
</dbReference>
<dbReference type="Proteomes" id="UP000006054">
    <property type="component" value="Chromosome"/>
</dbReference>
<dbReference type="STRING" id="880071.Fleli_1044"/>
<keyword evidence="2" id="KW-0808">Transferase</keyword>
<organism evidence="2 3">
    <name type="scientific">Bernardetia litoralis (strain ATCC 23117 / DSM 6794 / NBRC 15988 / NCIMB 1366 / Fx l1 / Sio-4)</name>
    <name type="common">Flexibacter litoralis</name>
    <dbReference type="NCBI Taxonomy" id="880071"/>
    <lineage>
        <taxon>Bacteria</taxon>
        <taxon>Pseudomonadati</taxon>
        <taxon>Bacteroidota</taxon>
        <taxon>Cytophagia</taxon>
        <taxon>Cytophagales</taxon>
        <taxon>Bernardetiaceae</taxon>
        <taxon>Bernardetia</taxon>
    </lineage>
</organism>
<dbReference type="SUPFAM" id="SSF53335">
    <property type="entry name" value="S-adenosyl-L-methionine-dependent methyltransferases"/>
    <property type="match status" value="1"/>
</dbReference>
<dbReference type="eggNOG" id="COG2242">
    <property type="taxonomic scope" value="Bacteria"/>
</dbReference>
<dbReference type="Pfam" id="PF05050">
    <property type="entry name" value="Methyltransf_21"/>
    <property type="match status" value="1"/>
</dbReference>
<dbReference type="AlphaFoldDB" id="I4AHQ4"/>
<dbReference type="InterPro" id="IPR053188">
    <property type="entry name" value="FkbM_Methyltransferase"/>
</dbReference>
<dbReference type="GO" id="GO:0032259">
    <property type="term" value="P:methylation"/>
    <property type="evidence" value="ECO:0007669"/>
    <property type="project" value="UniProtKB-KW"/>
</dbReference>
<dbReference type="PANTHER" id="PTHR36973">
    <property type="entry name" value="SLL1456 PROTEIN-RELATED"/>
    <property type="match status" value="1"/>
</dbReference>
<dbReference type="NCBIfam" id="TIGR01444">
    <property type="entry name" value="fkbM_fam"/>
    <property type="match status" value="1"/>
</dbReference>
<protein>
    <submittedName>
        <fullName evidence="2">Methyltransferase, FkbM family</fullName>
    </submittedName>
</protein>
<gene>
    <name evidence="2" type="ordered locus">Fleli_1044</name>
</gene>
<dbReference type="HOGENOM" id="CLU_068034_1_0_10"/>
<dbReference type="InterPro" id="IPR029063">
    <property type="entry name" value="SAM-dependent_MTases_sf"/>
</dbReference>
<dbReference type="PATRIC" id="fig|880071.3.peg.1021"/>
<keyword evidence="2" id="KW-0489">Methyltransferase</keyword>
<dbReference type="RefSeq" id="WP_014796947.1">
    <property type="nucleotide sequence ID" value="NC_018018.1"/>
</dbReference>
<reference evidence="3" key="1">
    <citation type="submission" date="2012-06" db="EMBL/GenBank/DDBJ databases">
        <title>The complete genome of Flexibacter litoralis DSM 6794.</title>
        <authorList>
            <person name="Lucas S."/>
            <person name="Copeland A."/>
            <person name="Lapidus A."/>
            <person name="Glavina del Rio T."/>
            <person name="Dalin E."/>
            <person name="Tice H."/>
            <person name="Bruce D."/>
            <person name="Goodwin L."/>
            <person name="Pitluck S."/>
            <person name="Peters L."/>
            <person name="Ovchinnikova G."/>
            <person name="Lu M."/>
            <person name="Kyrpides N."/>
            <person name="Mavromatis K."/>
            <person name="Ivanova N."/>
            <person name="Brettin T."/>
            <person name="Detter J.C."/>
            <person name="Han C."/>
            <person name="Larimer F."/>
            <person name="Land M."/>
            <person name="Hauser L."/>
            <person name="Markowitz V."/>
            <person name="Cheng J.-F."/>
            <person name="Hugenholtz P."/>
            <person name="Woyke T."/>
            <person name="Wu D."/>
            <person name="Spring S."/>
            <person name="Lang E."/>
            <person name="Kopitz M."/>
            <person name="Brambilla E."/>
            <person name="Klenk H.-P."/>
            <person name="Eisen J.A."/>
        </authorList>
    </citation>
    <scope>NUCLEOTIDE SEQUENCE [LARGE SCALE GENOMIC DNA]</scope>
    <source>
        <strain evidence="3">ATCC 23117 / DSM 6794 / NBRC 15988 / NCIMB 1366 / Sio-4</strain>
    </source>
</reference>
<proteinExistence type="predicted"/>
<dbReference type="OrthoDB" id="9812600at2"/>
<evidence type="ECO:0000259" key="1">
    <source>
        <dbReference type="Pfam" id="PF05050"/>
    </source>
</evidence>
<dbReference type="PANTHER" id="PTHR36973:SF4">
    <property type="entry name" value="NODULATION PROTEIN"/>
    <property type="match status" value="1"/>
</dbReference>
<accession>I4AHQ4</accession>
<dbReference type="KEGG" id="fli:Fleli_1044"/>
<dbReference type="EMBL" id="CP003345">
    <property type="protein sequence ID" value="AFM03489.1"/>
    <property type="molecule type" value="Genomic_DNA"/>
</dbReference>
<keyword evidence="3" id="KW-1185">Reference proteome</keyword>
<evidence type="ECO:0000313" key="2">
    <source>
        <dbReference type="EMBL" id="AFM03489.1"/>
    </source>
</evidence>
<dbReference type="InterPro" id="IPR006342">
    <property type="entry name" value="FkbM_mtfrase"/>
</dbReference>